<dbReference type="Gene3D" id="3.40.1360.10">
    <property type="match status" value="1"/>
</dbReference>
<sequence length="76" mass="8676">MSGVSERALMQYFADHKNIRKIYLCLDNDIAGNAACENLAEKIPNDKVVMRLRSVKKDWNECLTAGIICFGFFNNF</sequence>
<dbReference type="Pfam" id="PF13155">
    <property type="entry name" value="Toprim_2"/>
    <property type="match status" value="1"/>
</dbReference>
<gene>
    <name evidence="1" type="ORF">DWY33_09135</name>
</gene>
<protein>
    <submittedName>
        <fullName evidence="1">Toprim domain-containing protein</fullName>
    </submittedName>
</protein>
<accession>A0A412EZX6</accession>
<evidence type="ECO:0000313" key="2">
    <source>
        <dbReference type="Proteomes" id="UP000283652"/>
    </source>
</evidence>
<reference evidence="1 2" key="1">
    <citation type="submission" date="2018-08" db="EMBL/GenBank/DDBJ databases">
        <title>A genome reference for cultivated species of the human gut microbiota.</title>
        <authorList>
            <person name="Zou Y."/>
            <person name="Xue W."/>
            <person name="Luo G."/>
        </authorList>
    </citation>
    <scope>NUCLEOTIDE SEQUENCE [LARGE SCALE GENOMIC DNA]</scope>
    <source>
        <strain evidence="1 2">AF25-11</strain>
    </source>
</reference>
<dbReference type="Proteomes" id="UP000283652">
    <property type="component" value="Unassembled WGS sequence"/>
</dbReference>
<organism evidence="1 2">
    <name type="scientific">Dorea formicigenerans</name>
    <dbReference type="NCBI Taxonomy" id="39486"/>
    <lineage>
        <taxon>Bacteria</taxon>
        <taxon>Bacillati</taxon>
        <taxon>Bacillota</taxon>
        <taxon>Clostridia</taxon>
        <taxon>Lachnospirales</taxon>
        <taxon>Lachnospiraceae</taxon>
        <taxon>Dorea</taxon>
    </lineage>
</organism>
<name>A0A412EZX6_9FIRM</name>
<dbReference type="SUPFAM" id="SSF56731">
    <property type="entry name" value="DNA primase core"/>
    <property type="match status" value="1"/>
</dbReference>
<dbReference type="AlphaFoldDB" id="A0A412EZX6"/>
<evidence type="ECO:0000313" key="1">
    <source>
        <dbReference type="EMBL" id="RGR58555.1"/>
    </source>
</evidence>
<proteinExistence type="predicted"/>
<dbReference type="EMBL" id="QRUK01000015">
    <property type="protein sequence ID" value="RGR58555.1"/>
    <property type="molecule type" value="Genomic_DNA"/>
</dbReference>
<comment type="caution">
    <text evidence="1">The sequence shown here is derived from an EMBL/GenBank/DDBJ whole genome shotgun (WGS) entry which is preliminary data.</text>
</comment>